<organism evidence="7 8">
    <name type="scientific">Pseudonocardia xishanensis</name>
    <dbReference type="NCBI Taxonomy" id="630995"/>
    <lineage>
        <taxon>Bacteria</taxon>
        <taxon>Bacillati</taxon>
        <taxon>Actinomycetota</taxon>
        <taxon>Actinomycetes</taxon>
        <taxon>Pseudonocardiales</taxon>
        <taxon>Pseudonocardiaceae</taxon>
        <taxon>Pseudonocardia</taxon>
    </lineage>
</organism>
<dbReference type="Proteomes" id="UP001501598">
    <property type="component" value="Unassembled WGS sequence"/>
</dbReference>
<dbReference type="Gene3D" id="3.40.190.10">
    <property type="entry name" value="Periplasmic binding protein-like II"/>
    <property type="match status" value="1"/>
</dbReference>
<evidence type="ECO:0000313" key="7">
    <source>
        <dbReference type="EMBL" id="GAA4556908.1"/>
    </source>
</evidence>
<sequence length="531" mass="56045">MSTARTRLPALAAAGALTLLLTACGGAAGGAPTSGGTLTVGLGGGATCVDPQQTFNFSSAAMARTVVDSLTDQDPRTGEIRPWLADSWEVNADATEYTFRLREGVTFSDGTPFDAAALAANLDYIKSLGAKSSRGAAYLVNYAGTTVVDPRTAVVSFSAPSAPFLVGTSTLVFGMLSPATTQLTPEQRCQGELVGTGPFVMDSYVQDQTATVLRRAGYAWPSSLSTHQGEAILERIEFVWQPVPNVRAGSLASGQTDVAMSLETQDVAQIEAAGGTVQRGTMPGLPGSFIVNSTRPQLADPAVRQALEIGIDRESVVRTVLGTSFDPATSIVTSNLREYSDMSSMLAPDPARATALLDTAGWIPGVDGIRARDGVRLEIGITYSDDFGAFYTSLMQLVQQQLQAIGIGVRLNSVTQAGLVDAQSTRDFDTLVTTITESDPDIVRSIIQTRSPDTALLESSGLQALFTRQQAESDEAARTATWAEIQRIVLENGIVVPLFEGTQLTGIGPSVTGVRQDFKSMVSFYDTARTE</sequence>
<dbReference type="PIRSF" id="PIRSF002741">
    <property type="entry name" value="MppA"/>
    <property type="match status" value="1"/>
</dbReference>
<gene>
    <name evidence="7" type="ORF">GCM10023175_60190</name>
</gene>
<keyword evidence="8" id="KW-1185">Reference proteome</keyword>
<comment type="subcellular location">
    <subcellularLocation>
        <location evidence="1">Cell envelope</location>
    </subcellularLocation>
</comment>
<keyword evidence="3" id="KW-0813">Transport</keyword>
<feature type="chain" id="PRO_5047280968" evidence="5">
    <location>
        <begin position="28"/>
        <end position="531"/>
    </location>
</feature>
<evidence type="ECO:0000256" key="3">
    <source>
        <dbReference type="ARBA" id="ARBA00022448"/>
    </source>
</evidence>
<feature type="domain" description="Solute-binding protein family 5" evidence="6">
    <location>
        <begin position="79"/>
        <end position="443"/>
    </location>
</feature>
<dbReference type="Pfam" id="PF00496">
    <property type="entry name" value="SBP_bac_5"/>
    <property type="match status" value="1"/>
</dbReference>
<dbReference type="EMBL" id="BAABGT010000099">
    <property type="protein sequence ID" value="GAA4556908.1"/>
    <property type="molecule type" value="Genomic_DNA"/>
</dbReference>
<reference evidence="8" key="1">
    <citation type="journal article" date="2019" name="Int. J. Syst. Evol. Microbiol.">
        <title>The Global Catalogue of Microorganisms (GCM) 10K type strain sequencing project: providing services to taxonomists for standard genome sequencing and annotation.</title>
        <authorList>
            <consortium name="The Broad Institute Genomics Platform"/>
            <consortium name="The Broad Institute Genome Sequencing Center for Infectious Disease"/>
            <person name="Wu L."/>
            <person name="Ma J."/>
        </authorList>
    </citation>
    <scope>NUCLEOTIDE SEQUENCE [LARGE SCALE GENOMIC DNA]</scope>
    <source>
        <strain evidence="8">JCM 17906</strain>
    </source>
</reference>
<dbReference type="PANTHER" id="PTHR30290">
    <property type="entry name" value="PERIPLASMIC BINDING COMPONENT OF ABC TRANSPORTER"/>
    <property type="match status" value="1"/>
</dbReference>
<evidence type="ECO:0000256" key="4">
    <source>
        <dbReference type="ARBA" id="ARBA00022729"/>
    </source>
</evidence>
<dbReference type="InterPro" id="IPR000914">
    <property type="entry name" value="SBP_5_dom"/>
</dbReference>
<evidence type="ECO:0000256" key="2">
    <source>
        <dbReference type="ARBA" id="ARBA00005695"/>
    </source>
</evidence>
<dbReference type="Gene3D" id="3.10.105.10">
    <property type="entry name" value="Dipeptide-binding Protein, Domain 3"/>
    <property type="match status" value="1"/>
</dbReference>
<evidence type="ECO:0000256" key="1">
    <source>
        <dbReference type="ARBA" id="ARBA00004196"/>
    </source>
</evidence>
<protein>
    <submittedName>
        <fullName evidence="7">ABC transporter substrate-binding protein</fullName>
    </submittedName>
</protein>
<comment type="similarity">
    <text evidence="2">Belongs to the bacterial solute-binding protein 5 family.</text>
</comment>
<feature type="signal peptide" evidence="5">
    <location>
        <begin position="1"/>
        <end position="27"/>
    </location>
</feature>
<comment type="caution">
    <text evidence="7">The sequence shown here is derived from an EMBL/GenBank/DDBJ whole genome shotgun (WGS) entry which is preliminary data.</text>
</comment>
<keyword evidence="4 5" id="KW-0732">Signal</keyword>
<dbReference type="InterPro" id="IPR030678">
    <property type="entry name" value="Peptide/Ni-bd"/>
</dbReference>
<dbReference type="PANTHER" id="PTHR30290:SF10">
    <property type="entry name" value="PERIPLASMIC OLIGOPEPTIDE-BINDING PROTEIN-RELATED"/>
    <property type="match status" value="1"/>
</dbReference>
<dbReference type="InterPro" id="IPR039424">
    <property type="entry name" value="SBP_5"/>
</dbReference>
<dbReference type="RefSeq" id="WP_345426058.1">
    <property type="nucleotide sequence ID" value="NZ_BAABGT010000099.1"/>
</dbReference>
<evidence type="ECO:0000256" key="5">
    <source>
        <dbReference type="SAM" id="SignalP"/>
    </source>
</evidence>
<evidence type="ECO:0000259" key="6">
    <source>
        <dbReference type="Pfam" id="PF00496"/>
    </source>
</evidence>
<proteinExistence type="inferred from homology"/>
<evidence type="ECO:0000313" key="8">
    <source>
        <dbReference type="Proteomes" id="UP001501598"/>
    </source>
</evidence>
<dbReference type="SUPFAM" id="SSF53850">
    <property type="entry name" value="Periplasmic binding protein-like II"/>
    <property type="match status" value="1"/>
</dbReference>
<dbReference type="PROSITE" id="PS51257">
    <property type="entry name" value="PROKAR_LIPOPROTEIN"/>
    <property type="match status" value="1"/>
</dbReference>
<accession>A0ABP8S0M7</accession>
<name>A0ABP8S0M7_9PSEU</name>